<dbReference type="GO" id="GO:0005524">
    <property type="term" value="F:ATP binding"/>
    <property type="evidence" value="ECO:0007669"/>
    <property type="project" value="UniProtKB-KW"/>
</dbReference>
<protein>
    <submittedName>
        <fullName evidence="3">ATP-binding protein</fullName>
    </submittedName>
</protein>
<dbReference type="EMBL" id="QXWK01000001">
    <property type="protein sequence ID" value="NBH60292.1"/>
    <property type="molecule type" value="Genomic_DNA"/>
</dbReference>
<dbReference type="InterPro" id="IPR041682">
    <property type="entry name" value="AAA_14"/>
</dbReference>
<keyword evidence="3" id="KW-0067">ATP-binding</keyword>
<dbReference type="Pfam" id="PF13635">
    <property type="entry name" value="DUF4143"/>
    <property type="match status" value="1"/>
</dbReference>
<evidence type="ECO:0000259" key="1">
    <source>
        <dbReference type="Pfam" id="PF13173"/>
    </source>
</evidence>
<dbReference type="AlphaFoldDB" id="A0A845QF05"/>
<evidence type="ECO:0000313" key="4">
    <source>
        <dbReference type="Proteomes" id="UP000446866"/>
    </source>
</evidence>
<feature type="domain" description="AAA" evidence="1">
    <location>
        <begin position="20"/>
        <end position="148"/>
    </location>
</feature>
<comment type="caution">
    <text evidence="3">The sequence shown here is derived from an EMBL/GenBank/DDBJ whole genome shotgun (WGS) entry which is preliminary data.</text>
</comment>
<dbReference type="SUPFAM" id="SSF52540">
    <property type="entry name" value="P-loop containing nucleoside triphosphate hydrolases"/>
    <property type="match status" value="1"/>
</dbReference>
<dbReference type="PANTHER" id="PTHR33295:SF20">
    <property type="entry name" value="ATPASE"/>
    <property type="match status" value="1"/>
</dbReference>
<accession>A0A845QF05</accession>
<organism evidence="3 4">
    <name type="scientific">Anaerotruncus colihominis</name>
    <dbReference type="NCBI Taxonomy" id="169435"/>
    <lineage>
        <taxon>Bacteria</taxon>
        <taxon>Bacillati</taxon>
        <taxon>Bacillota</taxon>
        <taxon>Clostridia</taxon>
        <taxon>Eubacteriales</taxon>
        <taxon>Oscillospiraceae</taxon>
        <taxon>Anaerotruncus</taxon>
    </lineage>
</organism>
<sequence length="406" mass="47084">MVKREVYLEQLFSWKDEQVIKVVTGIHRCGKSTLLKQYQAELTAQGVSQEQIVSVNFEELEYEHLLDYQALYQYLKERLCADKITYIFLDEIQKVPSFEKVVDSLYVKENTDIYITASNAYMLSGDLATLLTGRYVEISMLPFSFREYVEVTGLSDEQAFSEYMKTGGLPYVVAMNRTDEKEETYLEGIYNTVIIRDIEERQSRKEKYCGIRKITDIVLLKSIAQYLASVIGSPLSIKKITDYLISSGRKVSPNTVSDYVEALTESFIFYPAERFDIVGKQLLKVNKKMYMVDLGLRNHILPRKRYDIGFSIENIVFFELLRRGYKVTIGKNGMMEVDFVAQKQGVITYYQVTADMTAEVTFEREMRALRSIPDHYEKIVLTLDRFSTGNYEGIKVVNVLDWLLEK</sequence>
<keyword evidence="3" id="KW-0547">Nucleotide-binding</keyword>
<reference evidence="3 4" key="1">
    <citation type="submission" date="2018-08" db="EMBL/GenBank/DDBJ databases">
        <title>Murine metabolic-syndrome-specific gut microbial biobank.</title>
        <authorList>
            <person name="Liu C."/>
        </authorList>
    </citation>
    <scope>NUCLEOTIDE SEQUENCE [LARGE SCALE GENOMIC DNA]</scope>
    <source>
        <strain evidence="3 4">28</strain>
    </source>
</reference>
<evidence type="ECO:0000259" key="2">
    <source>
        <dbReference type="Pfam" id="PF13635"/>
    </source>
</evidence>
<proteinExistence type="predicted"/>
<dbReference type="Pfam" id="PF13173">
    <property type="entry name" value="AAA_14"/>
    <property type="match status" value="1"/>
</dbReference>
<feature type="domain" description="DUF4143" evidence="2">
    <location>
        <begin position="213"/>
        <end position="352"/>
    </location>
</feature>
<dbReference type="InterPro" id="IPR025420">
    <property type="entry name" value="DUF4143"/>
</dbReference>
<name>A0A845QF05_9FIRM</name>
<keyword evidence="4" id="KW-1185">Reference proteome</keyword>
<evidence type="ECO:0000313" key="3">
    <source>
        <dbReference type="EMBL" id="NBH60292.1"/>
    </source>
</evidence>
<dbReference type="InterPro" id="IPR027417">
    <property type="entry name" value="P-loop_NTPase"/>
</dbReference>
<dbReference type="RefSeq" id="WP_160200587.1">
    <property type="nucleotide sequence ID" value="NZ_QXWK01000001.1"/>
</dbReference>
<dbReference type="PANTHER" id="PTHR33295">
    <property type="entry name" value="ATPASE"/>
    <property type="match status" value="1"/>
</dbReference>
<dbReference type="Proteomes" id="UP000446866">
    <property type="component" value="Unassembled WGS sequence"/>
</dbReference>
<gene>
    <name evidence="3" type="ORF">D0435_01210</name>
</gene>